<feature type="region of interest" description="Disordered" evidence="1">
    <location>
        <begin position="96"/>
        <end position="117"/>
    </location>
</feature>
<name>X6N605_RETFI</name>
<evidence type="ECO:0000313" key="3">
    <source>
        <dbReference type="Proteomes" id="UP000023152"/>
    </source>
</evidence>
<gene>
    <name evidence="2" type="ORF">RFI_16474</name>
</gene>
<feature type="compositionally biased region" description="Basic and acidic residues" evidence="1">
    <location>
        <begin position="96"/>
        <end position="107"/>
    </location>
</feature>
<dbReference type="EMBL" id="ASPP01012299">
    <property type="protein sequence ID" value="ETO20742.1"/>
    <property type="molecule type" value="Genomic_DNA"/>
</dbReference>
<evidence type="ECO:0000256" key="1">
    <source>
        <dbReference type="SAM" id="MobiDB-lite"/>
    </source>
</evidence>
<comment type="caution">
    <text evidence="2">The sequence shown here is derived from an EMBL/GenBank/DDBJ whole genome shotgun (WGS) entry which is preliminary data.</text>
</comment>
<feature type="non-terminal residue" evidence="2">
    <location>
        <position position="232"/>
    </location>
</feature>
<dbReference type="Proteomes" id="UP000023152">
    <property type="component" value="Unassembled WGS sequence"/>
</dbReference>
<reference evidence="2 3" key="1">
    <citation type="journal article" date="2013" name="Curr. Biol.">
        <title>The Genome of the Foraminiferan Reticulomyxa filosa.</title>
        <authorList>
            <person name="Glockner G."/>
            <person name="Hulsmann N."/>
            <person name="Schleicher M."/>
            <person name="Noegel A.A."/>
            <person name="Eichinger L."/>
            <person name="Gallinger C."/>
            <person name="Pawlowski J."/>
            <person name="Sierra R."/>
            <person name="Euteneuer U."/>
            <person name="Pillet L."/>
            <person name="Moustafa A."/>
            <person name="Platzer M."/>
            <person name="Groth M."/>
            <person name="Szafranski K."/>
            <person name="Schliwa M."/>
        </authorList>
    </citation>
    <scope>NUCLEOTIDE SEQUENCE [LARGE SCALE GENOMIC DNA]</scope>
</reference>
<evidence type="ECO:0000313" key="2">
    <source>
        <dbReference type="EMBL" id="ETO20742.1"/>
    </source>
</evidence>
<keyword evidence="3" id="KW-1185">Reference proteome</keyword>
<feature type="compositionally biased region" description="Basic residues" evidence="1">
    <location>
        <begin position="108"/>
        <end position="117"/>
    </location>
</feature>
<organism evidence="2 3">
    <name type="scientific">Reticulomyxa filosa</name>
    <dbReference type="NCBI Taxonomy" id="46433"/>
    <lineage>
        <taxon>Eukaryota</taxon>
        <taxon>Sar</taxon>
        <taxon>Rhizaria</taxon>
        <taxon>Retaria</taxon>
        <taxon>Foraminifera</taxon>
        <taxon>Monothalamids</taxon>
        <taxon>Reticulomyxidae</taxon>
        <taxon>Reticulomyxa</taxon>
    </lineage>
</organism>
<protein>
    <submittedName>
        <fullName evidence="2">Uncharacterized protein</fullName>
    </submittedName>
</protein>
<sequence>MYICVAKKKKKKAKLELALSALKWHCEPLAWCRLPLVDEQRKIRDGKIKLRLWDVPVWTYVKGGPKVDPHTTGFWKKFGTTTQPKLSDKAKQVFKERDAQRSKELKHSSKKKPSKKERHIKINHSFFSDSTANEIDTEGEDDLYGILLCVEFPSYPFHVVAPIVNARHDPAVAQSIVPFKRRHYPGKDLLEHLIKIDGIEPLSDKDKMLVYSNKEKLMGSPEALPTVLFFFV</sequence>
<accession>X6N605</accession>
<proteinExistence type="predicted"/>
<dbReference type="AlphaFoldDB" id="X6N605"/>